<comment type="caution">
    <text evidence="2">The sequence shown here is derived from an EMBL/GenBank/DDBJ whole genome shotgun (WGS) entry which is preliminary data.</text>
</comment>
<accession>A0ABT2VPC1</accession>
<organism evidence="2 3">
    <name type="scientific">Alteromonas salexigens</name>
    <dbReference type="NCBI Taxonomy" id="2982530"/>
    <lineage>
        <taxon>Bacteria</taxon>
        <taxon>Pseudomonadati</taxon>
        <taxon>Pseudomonadota</taxon>
        <taxon>Gammaproteobacteria</taxon>
        <taxon>Alteromonadales</taxon>
        <taxon>Alteromonadaceae</taxon>
        <taxon>Alteromonas/Salinimonas group</taxon>
        <taxon>Alteromonas</taxon>
    </lineage>
</organism>
<reference evidence="3" key="1">
    <citation type="submission" date="2023-07" db="EMBL/GenBank/DDBJ databases">
        <title>Study on multiphase classification of strain Alteromonas salexigens isolated from the Yellow Sea.</title>
        <authorList>
            <person name="Sun L."/>
        </authorList>
    </citation>
    <scope>NUCLEOTIDE SEQUENCE [LARGE SCALE GENOMIC DNA]</scope>
    <source>
        <strain evidence="3">ASW11-19</strain>
    </source>
</reference>
<dbReference type="Gene3D" id="3.40.50.1820">
    <property type="entry name" value="alpha/beta hydrolase"/>
    <property type="match status" value="1"/>
</dbReference>
<dbReference type="InterPro" id="IPR029058">
    <property type="entry name" value="AB_hydrolase_fold"/>
</dbReference>
<sequence>MLVSLLLLSGCQSLFFWPTQGLVNSPQEFSFEREIVLIENTEGLKLHGWYLNARPSDSKHNGTIYILHGNASNLSYHIANFYWLIDHGWNVFMLDYQGFGRSEGEPTFAGIIDDALLGYNWLRDKHGENETIVVFGQSLGGAAAIGFASKANQAPDGLIVDSTFSSHRQIFRETLAKSWLFWSFQWPLSLPINDDYAPKKLIQQSQKIPTLIIHSQADSLISLEHANTLYESATAPKMLWIDDKSEHAQIWRSSTWKDRLVCQLKRWPELRDPEKVCDSSRKNEVVFANSYL</sequence>
<dbReference type="PANTHER" id="PTHR12277:SF81">
    <property type="entry name" value="PROTEIN ABHD13"/>
    <property type="match status" value="1"/>
</dbReference>
<proteinExistence type="predicted"/>
<dbReference type="InterPro" id="IPR022742">
    <property type="entry name" value="Hydrolase_4"/>
</dbReference>
<keyword evidence="3" id="KW-1185">Reference proteome</keyword>
<gene>
    <name evidence="2" type="ORF">OCL06_09935</name>
</gene>
<evidence type="ECO:0000313" key="2">
    <source>
        <dbReference type="EMBL" id="MCU7554919.1"/>
    </source>
</evidence>
<feature type="domain" description="Serine aminopeptidase S33" evidence="1">
    <location>
        <begin position="59"/>
        <end position="171"/>
    </location>
</feature>
<dbReference type="GO" id="GO:0016787">
    <property type="term" value="F:hydrolase activity"/>
    <property type="evidence" value="ECO:0007669"/>
    <property type="project" value="UniProtKB-KW"/>
</dbReference>
<dbReference type="Pfam" id="PF12146">
    <property type="entry name" value="Hydrolase_4"/>
    <property type="match status" value="1"/>
</dbReference>
<protein>
    <submittedName>
        <fullName evidence="2">Alpha/beta hydrolase</fullName>
    </submittedName>
</protein>
<dbReference type="SUPFAM" id="SSF53474">
    <property type="entry name" value="alpha/beta-Hydrolases"/>
    <property type="match status" value="1"/>
</dbReference>
<dbReference type="PANTHER" id="PTHR12277">
    <property type="entry name" value="ALPHA/BETA HYDROLASE DOMAIN-CONTAINING PROTEIN"/>
    <property type="match status" value="1"/>
</dbReference>
<evidence type="ECO:0000313" key="3">
    <source>
        <dbReference type="Proteomes" id="UP001209257"/>
    </source>
</evidence>
<name>A0ABT2VPC1_9ALTE</name>
<dbReference type="EMBL" id="JAOTJC010000008">
    <property type="protein sequence ID" value="MCU7554919.1"/>
    <property type="molecule type" value="Genomic_DNA"/>
</dbReference>
<dbReference type="Proteomes" id="UP001209257">
    <property type="component" value="Unassembled WGS sequence"/>
</dbReference>
<keyword evidence="2" id="KW-0378">Hydrolase</keyword>
<evidence type="ECO:0000259" key="1">
    <source>
        <dbReference type="Pfam" id="PF12146"/>
    </source>
</evidence>